<dbReference type="EMBL" id="CACVAZ010000192">
    <property type="protein sequence ID" value="CAA6825347.1"/>
    <property type="molecule type" value="Genomic_DNA"/>
</dbReference>
<gene>
    <name evidence="1" type="ORF">HELGO_WM24550</name>
</gene>
<sequence>MKKIILVVVLFYSGCSKPFMMKSKRVENKVLSCEVEAKAKSLQFLEQQYRCTSK</sequence>
<name>A0A6S6U512_9BACT</name>
<reference evidence="1" key="1">
    <citation type="submission" date="2020-01" db="EMBL/GenBank/DDBJ databases">
        <authorList>
            <person name="Meier V. D."/>
            <person name="Meier V D."/>
        </authorList>
    </citation>
    <scope>NUCLEOTIDE SEQUENCE</scope>
    <source>
        <strain evidence="1">HLG_WM_MAG_02</strain>
    </source>
</reference>
<proteinExistence type="predicted"/>
<dbReference type="AlphaFoldDB" id="A0A6S6U512"/>
<organism evidence="1">
    <name type="scientific">uncultured Sulfurovum sp</name>
    <dbReference type="NCBI Taxonomy" id="269237"/>
    <lineage>
        <taxon>Bacteria</taxon>
        <taxon>Pseudomonadati</taxon>
        <taxon>Campylobacterota</taxon>
        <taxon>Epsilonproteobacteria</taxon>
        <taxon>Campylobacterales</taxon>
        <taxon>Sulfurovaceae</taxon>
        <taxon>Sulfurovum</taxon>
        <taxon>environmental samples</taxon>
    </lineage>
</organism>
<evidence type="ECO:0000313" key="1">
    <source>
        <dbReference type="EMBL" id="CAA6825347.1"/>
    </source>
</evidence>
<accession>A0A6S6U512</accession>
<protein>
    <submittedName>
        <fullName evidence="1">Uncharacterized protein</fullName>
    </submittedName>
</protein>